<comment type="caution">
    <text evidence="1">The sequence shown here is derived from an EMBL/GenBank/DDBJ whole genome shotgun (WGS) entry which is preliminary data.</text>
</comment>
<dbReference type="EMBL" id="BAAATD010000001">
    <property type="protein sequence ID" value="GAA2582490.1"/>
    <property type="molecule type" value="Genomic_DNA"/>
</dbReference>
<protein>
    <submittedName>
        <fullName evidence="1">Uncharacterized protein</fullName>
    </submittedName>
</protein>
<evidence type="ECO:0000313" key="1">
    <source>
        <dbReference type="EMBL" id="GAA2582490.1"/>
    </source>
</evidence>
<proteinExistence type="predicted"/>
<dbReference type="RefSeq" id="WP_344538727.1">
    <property type="nucleotide sequence ID" value="NZ_BAAATD010000001.1"/>
</dbReference>
<gene>
    <name evidence="1" type="ORF">GCM10010411_14020</name>
</gene>
<reference evidence="2" key="1">
    <citation type="journal article" date="2019" name="Int. J. Syst. Evol. Microbiol.">
        <title>The Global Catalogue of Microorganisms (GCM) 10K type strain sequencing project: providing services to taxonomists for standard genome sequencing and annotation.</title>
        <authorList>
            <consortium name="The Broad Institute Genomics Platform"/>
            <consortium name="The Broad Institute Genome Sequencing Center for Infectious Disease"/>
            <person name="Wu L."/>
            <person name="Ma J."/>
        </authorList>
    </citation>
    <scope>NUCLEOTIDE SEQUENCE [LARGE SCALE GENOMIC DNA]</scope>
    <source>
        <strain evidence="2">JCM 6833</strain>
    </source>
</reference>
<evidence type="ECO:0000313" key="2">
    <source>
        <dbReference type="Proteomes" id="UP001501509"/>
    </source>
</evidence>
<accession>A0ABP6BUB2</accession>
<sequence>MAELKCTYCGSPDLEPGFIEDSGESSKGFARWIAGPLERGMLGGAKRFGKQRWRVDAFRCRQCAHLELFAGELS</sequence>
<organism evidence="1 2">
    <name type="scientific">Actinomadura fulvescens</name>
    <dbReference type="NCBI Taxonomy" id="46160"/>
    <lineage>
        <taxon>Bacteria</taxon>
        <taxon>Bacillati</taxon>
        <taxon>Actinomycetota</taxon>
        <taxon>Actinomycetes</taxon>
        <taxon>Streptosporangiales</taxon>
        <taxon>Thermomonosporaceae</taxon>
        <taxon>Actinomadura</taxon>
    </lineage>
</organism>
<dbReference type="Proteomes" id="UP001501509">
    <property type="component" value="Unassembled WGS sequence"/>
</dbReference>
<keyword evidence="2" id="KW-1185">Reference proteome</keyword>
<name>A0ABP6BUB2_9ACTN</name>